<protein>
    <recommendedName>
        <fullName evidence="5">Large ribosomal subunit protein bL12 C-terminal domain-containing protein</fullName>
    </recommendedName>
</protein>
<dbReference type="SUPFAM" id="SSF54736">
    <property type="entry name" value="ClpS-like"/>
    <property type="match status" value="1"/>
</dbReference>
<keyword evidence="7" id="KW-1185">Reference proteome</keyword>
<feature type="region of interest" description="Disordered" evidence="4">
    <location>
        <begin position="45"/>
        <end position="65"/>
    </location>
</feature>
<accession>A0A150FW44</accession>
<dbReference type="FunFam" id="3.30.1390.10:FF:000001">
    <property type="entry name" value="50S ribosomal protein L7/L12"/>
    <property type="match status" value="1"/>
</dbReference>
<reference evidence="7" key="1">
    <citation type="journal article" date="2016" name="Nat. Commun.">
        <title>The Gonium pectorale genome demonstrates co-option of cell cycle regulation during the evolution of multicellularity.</title>
        <authorList>
            <person name="Hanschen E.R."/>
            <person name="Marriage T.N."/>
            <person name="Ferris P.J."/>
            <person name="Hamaji T."/>
            <person name="Toyoda A."/>
            <person name="Fujiyama A."/>
            <person name="Neme R."/>
            <person name="Noguchi H."/>
            <person name="Minakuchi Y."/>
            <person name="Suzuki M."/>
            <person name="Kawai-Toyooka H."/>
            <person name="Smith D.R."/>
            <person name="Sparks H."/>
            <person name="Anderson J."/>
            <person name="Bakaric R."/>
            <person name="Luria V."/>
            <person name="Karger A."/>
            <person name="Kirschner M.W."/>
            <person name="Durand P.M."/>
            <person name="Michod R.E."/>
            <person name="Nozaki H."/>
            <person name="Olson B.J."/>
        </authorList>
    </citation>
    <scope>NUCLEOTIDE SEQUENCE [LARGE SCALE GENOMIC DNA]</scope>
    <source>
        <strain evidence="7">NIES-2863</strain>
    </source>
</reference>
<dbReference type="GO" id="GO:0005840">
    <property type="term" value="C:ribosome"/>
    <property type="evidence" value="ECO:0007669"/>
    <property type="project" value="UniProtKB-KW"/>
</dbReference>
<dbReference type="HAMAP" id="MF_00368">
    <property type="entry name" value="Ribosomal_bL12"/>
    <property type="match status" value="1"/>
</dbReference>
<organism evidence="6 7">
    <name type="scientific">Gonium pectorale</name>
    <name type="common">Green alga</name>
    <dbReference type="NCBI Taxonomy" id="33097"/>
    <lineage>
        <taxon>Eukaryota</taxon>
        <taxon>Viridiplantae</taxon>
        <taxon>Chlorophyta</taxon>
        <taxon>core chlorophytes</taxon>
        <taxon>Chlorophyceae</taxon>
        <taxon>CS clade</taxon>
        <taxon>Chlamydomonadales</taxon>
        <taxon>Volvocaceae</taxon>
        <taxon>Gonium</taxon>
    </lineage>
</organism>
<dbReference type="GO" id="GO:1990904">
    <property type="term" value="C:ribonucleoprotein complex"/>
    <property type="evidence" value="ECO:0007669"/>
    <property type="project" value="UniProtKB-KW"/>
</dbReference>
<dbReference type="EMBL" id="LSYV01000276">
    <property type="protein sequence ID" value="KXZ41807.1"/>
    <property type="molecule type" value="Genomic_DNA"/>
</dbReference>
<comment type="caution">
    <text evidence="6">The sequence shown here is derived from an EMBL/GenBank/DDBJ whole genome shotgun (WGS) entry which is preliminary data.</text>
</comment>
<dbReference type="InterPro" id="IPR000206">
    <property type="entry name" value="Ribosomal_bL12"/>
</dbReference>
<dbReference type="AlphaFoldDB" id="A0A150FW44"/>
<dbReference type="GO" id="GO:0003735">
    <property type="term" value="F:structural constituent of ribosome"/>
    <property type="evidence" value="ECO:0007669"/>
    <property type="project" value="InterPro"/>
</dbReference>
<evidence type="ECO:0000256" key="1">
    <source>
        <dbReference type="ARBA" id="ARBA00007197"/>
    </source>
</evidence>
<evidence type="ECO:0000259" key="5">
    <source>
        <dbReference type="Pfam" id="PF00542"/>
    </source>
</evidence>
<dbReference type="Pfam" id="PF00542">
    <property type="entry name" value="Ribosomal_L12"/>
    <property type="match status" value="1"/>
</dbReference>
<feature type="region of interest" description="Disordered" evidence="4">
    <location>
        <begin position="114"/>
        <end position="133"/>
    </location>
</feature>
<dbReference type="Gene3D" id="3.30.1390.10">
    <property type="match status" value="1"/>
</dbReference>
<evidence type="ECO:0000256" key="4">
    <source>
        <dbReference type="SAM" id="MobiDB-lite"/>
    </source>
</evidence>
<gene>
    <name evidence="6" type="ORF">GPECTOR_277g729</name>
</gene>
<feature type="compositionally biased region" description="Basic and acidic residues" evidence="4">
    <location>
        <begin position="53"/>
        <end position="65"/>
    </location>
</feature>
<dbReference type="Proteomes" id="UP000075714">
    <property type="component" value="Unassembled WGS sequence"/>
</dbReference>
<proteinExistence type="inferred from homology"/>
<keyword evidence="3" id="KW-0687">Ribonucleoprotein</keyword>
<dbReference type="InterPro" id="IPR013823">
    <property type="entry name" value="Ribosomal_bL12_C"/>
</dbReference>
<dbReference type="PANTHER" id="PTHR45987">
    <property type="entry name" value="39S RIBOSOMAL PROTEIN L12"/>
    <property type="match status" value="1"/>
</dbReference>
<dbReference type="STRING" id="33097.A0A150FW44"/>
<dbReference type="GO" id="GO:0003729">
    <property type="term" value="F:mRNA binding"/>
    <property type="evidence" value="ECO:0007669"/>
    <property type="project" value="TreeGrafter"/>
</dbReference>
<feature type="domain" description="Large ribosomal subunit protein bL12 C-terminal" evidence="5">
    <location>
        <begin position="66"/>
        <end position="131"/>
    </location>
</feature>
<sequence length="133" mass="14090">MGLTVLECSWLSEILRKKLGVQQPAFGAMSAMQFAMPAAPAAAAAPAAGAPAAEKKEEPKKEKTEFDVKLESFSAEGKIKVIKEIRALTNLGLKEAKELVEKSPVVVKTGVSKADAEAMKKQLESAGGKVSYE</sequence>
<evidence type="ECO:0000256" key="3">
    <source>
        <dbReference type="ARBA" id="ARBA00023274"/>
    </source>
</evidence>
<dbReference type="PANTHER" id="PTHR45987:SF4">
    <property type="entry name" value="LARGE RIBOSOMAL SUBUNIT PROTEIN BL12M"/>
    <property type="match status" value="1"/>
</dbReference>
<evidence type="ECO:0000313" key="6">
    <source>
        <dbReference type="EMBL" id="KXZ41807.1"/>
    </source>
</evidence>
<dbReference type="CDD" id="cd00387">
    <property type="entry name" value="Ribosomal_L7_L12"/>
    <property type="match status" value="1"/>
</dbReference>
<keyword evidence="2" id="KW-0689">Ribosomal protein</keyword>
<feature type="compositionally biased region" description="Basic and acidic residues" evidence="4">
    <location>
        <begin position="114"/>
        <end position="123"/>
    </location>
</feature>
<evidence type="ECO:0000313" key="7">
    <source>
        <dbReference type="Proteomes" id="UP000075714"/>
    </source>
</evidence>
<dbReference type="InterPro" id="IPR014719">
    <property type="entry name" value="Ribosomal_bL12_C/ClpS-like"/>
</dbReference>
<evidence type="ECO:0000256" key="2">
    <source>
        <dbReference type="ARBA" id="ARBA00022980"/>
    </source>
</evidence>
<name>A0A150FW44_GONPE</name>
<dbReference type="GO" id="GO:0006412">
    <property type="term" value="P:translation"/>
    <property type="evidence" value="ECO:0007669"/>
    <property type="project" value="InterPro"/>
</dbReference>
<dbReference type="NCBIfam" id="TIGR00855">
    <property type="entry name" value="L12"/>
    <property type="match status" value="1"/>
</dbReference>
<dbReference type="OrthoDB" id="250175at2759"/>
<comment type="similarity">
    <text evidence="1">Belongs to the bacterial ribosomal protein bL12 family.</text>
</comment>